<dbReference type="InterPro" id="IPR002123">
    <property type="entry name" value="Plipid/glycerol_acylTrfase"/>
</dbReference>
<dbReference type="GO" id="GO:0008654">
    <property type="term" value="P:phospholipid biosynthetic process"/>
    <property type="evidence" value="ECO:0007669"/>
    <property type="project" value="TreeGrafter"/>
</dbReference>
<reference evidence="2 3" key="1">
    <citation type="journal article" date="2019" name="Genome Biol. Evol.">
        <title>Day and night: Metabolic profiles and evolutionary relationships of six axenic non-marine cyanobacteria.</title>
        <authorList>
            <person name="Will S.E."/>
            <person name="Henke P."/>
            <person name="Boedeker C."/>
            <person name="Huang S."/>
            <person name="Brinkmann H."/>
            <person name="Rohde M."/>
            <person name="Jarek M."/>
            <person name="Friedl T."/>
            <person name="Seufert S."/>
            <person name="Schumacher M."/>
            <person name="Overmann J."/>
            <person name="Neumann-Schaal M."/>
            <person name="Petersen J."/>
        </authorList>
    </citation>
    <scope>NUCLEOTIDE SEQUENCE [LARGE SCALE GENOMIC DNA]</scope>
    <source>
        <strain evidence="2 3">PCC 6912</strain>
    </source>
</reference>
<evidence type="ECO:0000313" key="2">
    <source>
        <dbReference type="EMBL" id="RUR85163.1"/>
    </source>
</evidence>
<dbReference type="InterPro" id="IPR052744">
    <property type="entry name" value="GPAT/DAPAT"/>
</dbReference>
<gene>
    <name evidence="2" type="ORF">PCC6912_12790</name>
</gene>
<keyword evidence="2" id="KW-0012">Acyltransferase</keyword>
<name>A0A433NP97_CHLFR</name>
<feature type="domain" description="Phospholipid/glycerol acyltransferase" evidence="1">
    <location>
        <begin position="68"/>
        <end position="191"/>
    </location>
</feature>
<proteinExistence type="predicted"/>
<dbReference type="Pfam" id="PF01553">
    <property type="entry name" value="Acyltransferase"/>
    <property type="match status" value="1"/>
</dbReference>
<sequence>MMEIHSSDYTCQNKLASTQVNAKVASTTSWISPWLTPLAYFLGYNFLPLFFGQIQITGKENIPLTGPVIFAPTHRSRWDAILVPYVAGRWITGRDLRYMVTITECQGLQGWFVRRMGGFPVDIKHPSVTTLRHGVQILQQKEPLVIFPEGGIFRDGKVHPLKPGIARLALTAESGYPELGVKIVPIGINYSDPYPHWGTNVSIHIGSPIQVADYVSGNSKQDAKRLTTDLAKALKLLSHDESAIATHTFVEMPNS</sequence>
<dbReference type="Proteomes" id="UP000268857">
    <property type="component" value="Unassembled WGS sequence"/>
</dbReference>
<dbReference type="PANTHER" id="PTHR31605:SF0">
    <property type="entry name" value="GLYCEROL-3-PHOSPHATE O-ACYLTRANSFERASE 1"/>
    <property type="match status" value="1"/>
</dbReference>
<organism evidence="2 3">
    <name type="scientific">Chlorogloeopsis fritschii PCC 6912</name>
    <dbReference type="NCBI Taxonomy" id="211165"/>
    <lineage>
        <taxon>Bacteria</taxon>
        <taxon>Bacillati</taxon>
        <taxon>Cyanobacteriota</taxon>
        <taxon>Cyanophyceae</taxon>
        <taxon>Nostocales</taxon>
        <taxon>Chlorogloeopsidaceae</taxon>
        <taxon>Chlorogloeopsis</taxon>
    </lineage>
</organism>
<accession>A0A433NP97</accession>
<keyword evidence="3" id="KW-1185">Reference proteome</keyword>
<evidence type="ECO:0000259" key="1">
    <source>
        <dbReference type="SMART" id="SM00563"/>
    </source>
</evidence>
<dbReference type="GO" id="GO:0016287">
    <property type="term" value="F:glycerone-phosphate O-acyltransferase activity"/>
    <property type="evidence" value="ECO:0007669"/>
    <property type="project" value="TreeGrafter"/>
</dbReference>
<keyword evidence="2" id="KW-0808">Transferase</keyword>
<evidence type="ECO:0000313" key="3">
    <source>
        <dbReference type="Proteomes" id="UP000268857"/>
    </source>
</evidence>
<dbReference type="PANTHER" id="PTHR31605">
    <property type="entry name" value="GLYCEROL-3-PHOSPHATE O-ACYLTRANSFERASE 1"/>
    <property type="match status" value="1"/>
</dbReference>
<protein>
    <submittedName>
        <fullName evidence="2">Acyltransferase</fullName>
    </submittedName>
</protein>
<dbReference type="AlphaFoldDB" id="A0A433NP97"/>
<dbReference type="SMART" id="SM00563">
    <property type="entry name" value="PlsC"/>
    <property type="match status" value="1"/>
</dbReference>
<comment type="caution">
    <text evidence="2">The sequence shown here is derived from an EMBL/GenBank/DDBJ whole genome shotgun (WGS) entry which is preliminary data.</text>
</comment>
<dbReference type="EMBL" id="RSCJ01000003">
    <property type="protein sequence ID" value="RUR85163.1"/>
    <property type="molecule type" value="Genomic_DNA"/>
</dbReference>
<dbReference type="SUPFAM" id="SSF69593">
    <property type="entry name" value="Glycerol-3-phosphate (1)-acyltransferase"/>
    <property type="match status" value="1"/>
</dbReference>
<dbReference type="STRING" id="211165.GCA_000317285_03226"/>
<dbReference type="GO" id="GO:0004366">
    <property type="term" value="F:glycerol-3-phosphate O-acyltransferase activity"/>
    <property type="evidence" value="ECO:0007669"/>
    <property type="project" value="TreeGrafter"/>
</dbReference>